<dbReference type="PANTHER" id="PTHR43364">
    <property type="entry name" value="NADH-SPECIFIC METHYLGLYOXAL REDUCTASE-RELATED"/>
    <property type="match status" value="1"/>
</dbReference>
<dbReference type="CDD" id="cd19080">
    <property type="entry name" value="AKR_AKR9A_9B"/>
    <property type="match status" value="1"/>
</dbReference>
<evidence type="ECO:0000259" key="2">
    <source>
        <dbReference type="Pfam" id="PF00248"/>
    </source>
</evidence>
<comment type="caution">
    <text evidence="3">The sequence shown here is derived from an EMBL/GenBank/DDBJ whole genome shotgun (WGS) entry which is preliminary data.</text>
</comment>
<dbReference type="PANTHER" id="PTHR43364:SF4">
    <property type="entry name" value="NAD(P)-LINKED OXIDOREDUCTASE SUPERFAMILY PROTEIN"/>
    <property type="match status" value="1"/>
</dbReference>
<dbReference type="SUPFAM" id="SSF51430">
    <property type="entry name" value="NAD(P)-linked oxidoreductase"/>
    <property type="match status" value="1"/>
</dbReference>
<dbReference type="Pfam" id="PF00248">
    <property type="entry name" value="Aldo_ket_red"/>
    <property type="match status" value="1"/>
</dbReference>
<evidence type="ECO:0000313" key="3">
    <source>
        <dbReference type="EMBL" id="MFC4869427.1"/>
    </source>
</evidence>
<protein>
    <submittedName>
        <fullName evidence="3">Aldo/keto reductase</fullName>
    </submittedName>
</protein>
<feature type="domain" description="NADP-dependent oxidoreductase" evidence="2">
    <location>
        <begin position="70"/>
        <end position="366"/>
    </location>
</feature>
<dbReference type="InterPro" id="IPR036812">
    <property type="entry name" value="NAD(P)_OxRdtase_dom_sf"/>
</dbReference>
<dbReference type="InterPro" id="IPR023210">
    <property type="entry name" value="NADP_OxRdtase_dom"/>
</dbReference>
<proteinExistence type="predicted"/>
<dbReference type="InterPro" id="IPR050523">
    <property type="entry name" value="AKR_Detox_Biosynth"/>
</dbReference>
<sequence>MCIEGDLSAGRSVNITGLHVMDYTPSYGNDGCLTAQAAGWEEPTHAGSTRGVKRRMRYRFLGGSGLRVSELSLGTGNFGTGWGHGAHLPEAQAMYDTYREAGGNFIDTASNYQSGEAEEYLADIITSDREDIVLATKYTMGSSASSGLQSTGNSRKAMVQSLEQSLRRLGTDRVDVLWAHVADASTPIEEILRSFDDLTRAGKILYAGLSSFPAWRVATGVTLAQQQGWSPLLAIQAEYSLVERSADRELVPMAEAFGLGVLGFSPLGGGLLTGKYRRGATGRAQSSISQFLHKEDDPAKAKILDAVETVARELDTTPERVAIKWSMSKGVVPIVGPRSVDQLTSNLAASGLDISTHQLEWLDEVSAPQLGHPHEMWTEHERVAKKRVFQP</sequence>
<dbReference type="Proteomes" id="UP001595858">
    <property type="component" value="Unassembled WGS sequence"/>
</dbReference>
<name>A0ABV9ST14_9ACTN</name>
<dbReference type="RefSeq" id="WP_386699731.1">
    <property type="nucleotide sequence ID" value="NZ_JBHSIY010000029.1"/>
</dbReference>
<evidence type="ECO:0000313" key="4">
    <source>
        <dbReference type="Proteomes" id="UP001595858"/>
    </source>
</evidence>
<organism evidence="3 4">
    <name type="scientific">Streptomonospora arabica</name>
    <dbReference type="NCBI Taxonomy" id="412417"/>
    <lineage>
        <taxon>Bacteria</taxon>
        <taxon>Bacillati</taxon>
        <taxon>Actinomycetota</taxon>
        <taxon>Actinomycetes</taxon>
        <taxon>Streptosporangiales</taxon>
        <taxon>Nocardiopsidaceae</taxon>
        <taxon>Streptomonospora</taxon>
    </lineage>
</organism>
<keyword evidence="1" id="KW-0560">Oxidoreductase</keyword>
<gene>
    <name evidence="3" type="ORF">ACFPCZ_22555</name>
</gene>
<dbReference type="EMBL" id="JBHSIY010000029">
    <property type="protein sequence ID" value="MFC4869427.1"/>
    <property type="molecule type" value="Genomic_DNA"/>
</dbReference>
<reference evidence="4" key="1">
    <citation type="journal article" date="2019" name="Int. J. Syst. Evol. Microbiol.">
        <title>The Global Catalogue of Microorganisms (GCM) 10K type strain sequencing project: providing services to taxonomists for standard genome sequencing and annotation.</title>
        <authorList>
            <consortium name="The Broad Institute Genomics Platform"/>
            <consortium name="The Broad Institute Genome Sequencing Center for Infectious Disease"/>
            <person name="Wu L."/>
            <person name="Ma J."/>
        </authorList>
    </citation>
    <scope>NUCLEOTIDE SEQUENCE [LARGE SCALE GENOMIC DNA]</scope>
    <source>
        <strain evidence="4">CGMCC 4.7304</strain>
    </source>
</reference>
<dbReference type="Gene3D" id="3.20.20.100">
    <property type="entry name" value="NADP-dependent oxidoreductase domain"/>
    <property type="match status" value="1"/>
</dbReference>
<keyword evidence="4" id="KW-1185">Reference proteome</keyword>
<evidence type="ECO:0000256" key="1">
    <source>
        <dbReference type="ARBA" id="ARBA00023002"/>
    </source>
</evidence>
<accession>A0ABV9ST14</accession>